<feature type="binding site" evidence="2">
    <location>
        <position position="42"/>
    </location>
    <ligand>
        <name>Mg(2+)</name>
        <dbReference type="ChEBI" id="CHEBI:18420"/>
        <label>1</label>
    </ligand>
</feature>
<feature type="binding site" evidence="2">
    <location>
        <position position="142"/>
    </location>
    <ligand>
        <name>ATP</name>
        <dbReference type="ChEBI" id="CHEBI:30616"/>
    </ligand>
</feature>
<dbReference type="EC" id="2.7.4.16" evidence="2"/>
<dbReference type="InterPro" id="IPR006283">
    <property type="entry name" value="ThiL-like"/>
</dbReference>
<evidence type="ECO:0000313" key="5">
    <source>
        <dbReference type="EMBL" id="TYC60804.1"/>
    </source>
</evidence>
<feature type="binding site" evidence="2">
    <location>
        <position position="315"/>
    </location>
    <ligand>
        <name>substrate</name>
    </ligand>
</feature>
<keyword evidence="1 2" id="KW-0784">Thiamine biosynthesis</keyword>
<feature type="binding site" evidence="2">
    <location>
        <position position="41"/>
    </location>
    <ligand>
        <name>Mg(2+)</name>
        <dbReference type="ChEBI" id="CHEBI:18420"/>
        <label>4</label>
    </ligand>
</feature>
<comment type="similarity">
    <text evidence="2">Belongs to the thiamine-monophosphate kinase family.</text>
</comment>
<evidence type="ECO:0000256" key="2">
    <source>
        <dbReference type="HAMAP-Rule" id="MF_02128"/>
    </source>
</evidence>
<dbReference type="GO" id="GO:0009229">
    <property type="term" value="P:thiamine diphosphate biosynthetic process"/>
    <property type="evidence" value="ECO:0007669"/>
    <property type="project" value="UniProtKB-UniRule"/>
</dbReference>
<feature type="binding site" evidence="2">
    <location>
        <position position="258"/>
    </location>
    <ligand>
        <name>substrate</name>
    </ligand>
</feature>
<sequence length="322" mass="33937">MSSEFALIRRYFTRPPRHTDLAVGDDAALIRPGPGMQLAISTDMLVAGTHFFADTDPEGLGWKTLAVNVSDIAAMGARPRWVVLAACLPAADEAWIAAFARGFFACCEAFEIDAIGGDTTRGPLNLCPTIFGEVPTGAAVTRSGARPGDDLWVSGAPGRAALGLAHLRGEVVLTPAWRDDCLAALHRPQPRVALGLALRGLATAMLDVSDGLLGDLNHILELSRVGAVVDEAALPLAALLEACGDPVRAVRACTSGGDDYELLFAAPADRRTDVADLSARLDLPLHRIGYFTDTAEALQLRGHDGRLHTVSANGYDHFGQGA</sequence>
<keyword evidence="2 5" id="KW-0418">Kinase</keyword>
<dbReference type="InterPro" id="IPR016188">
    <property type="entry name" value="PurM-like_N"/>
</dbReference>
<dbReference type="PANTHER" id="PTHR30270:SF0">
    <property type="entry name" value="THIAMINE-MONOPHOSPHATE KINASE"/>
    <property type="match status" value="1"/>
</dbReference>
<dbReference type="Gene3D" id="3.90.650.10">
    <property type="entry name" value="PurM-like C-terminal domain"/>
    <property type="match status" value="1"/>
</dbReference>
<dbReference type="Proteomes" id="UP000389128">
    <property type="component" value="Unassembled WGS sequence"/>
</dbReference>
<keyword evidence="2" id="KW-0479">Metal-binding</keyword>
<feature type="binding site" evidence="2">
    <location>
        <position position="210"/>
    </location>
    <ligand>
        <name>Mg(2+)</name>
        <dbReference type="ChEBI" id="CHEBI:18420"/>
        <label>5</label>
    </ligand>
</feature>
<dbReference type="NCBIfam" id="TIGR01379">
    <property type="entry name" value="thiL"/>
    <property type="match status" value="1"/>
</dbReference>
<dbReference type="Pfam" id="PF02769">
    <property type="entry name" value="AIRS_C"/>
    <property type="match status" value="1"/>
</dbReference>
<dbReference type="GO" id="GO:0005524">
    <property type="term" value="F:ATP binding"/>
    <property type="evidence" value="ECO:0007669"/>
    <property type="project" value="UniProtKB-UniRule"/>
</dbReference>
<feature type="binding site" evidence="2">
    <location>
        <begin position="117"/>
        <end position="118"/>
    </location>
    <ligand>
        <name>ATP</name>
        <dbReference type="ChEBI" id="CHEBI:30616"/>
    </ligand>
</feature>
<feature type="binding site" evidence="2">
    <location>
        <position position="50"/>
    </location>
    <ligand>
        <name>substrate</name>
    </ligand>
</feature>
<evidence type="ECO:0000259" key="4">
    <source>
        <dbReference type="Pfam" id="PF02769"/>
    </source>
</evidence>
<dbReference type="InterPro" id="IPR010918">
    <property type="entry name" value="PurM-like_C_dom"/>
</dbReference>
<comment type="function">
    <text evidence="2">Catalyzes the ATP-dependent phosphorylation of thiamine-monophosphate (TMP) to form thiamine-pyrophosphate (TPP), the active form of vitamin B1.</text>
</comment>
<feature type="binding site" evidence="2">
    <location>
        <position position="26"/>
    </location>
    <ligand>
        <name>Mg(2+)</name>
        <dbReference type="ChEBI" id="CHEBI:18420"/>
        <label>4</label>
    </ligand>
</feature>
<feature type="binding site" evidence="2">
    <location>
        <position position="71"/>
    </location>
    <ligand>
        <name>Mg(2+)</name>
        <dbReference type="ChEBI" id="CHEBI:18420"/>
        <label>2</label>
    </ligand>
</feature>
<proteinExistence type="inferred from homology"/>
<comment type="catalytic activity">
    <reaction evidence="2">
        <text>thiamine phosphate + ATP = thiamine diphosphate + ADP</text>
        <dbReference type="Rhea" id="RHEA:15913"/>
        <dbReference type="ChEBI" id="CHEBI:30616"/>
        <dbReference type="ChEBI" id="CHEBI:37575"/>
        <dbReference type="ChEBI" id="CHEBI:58937"/>
        <dbReference type="ChEBI" id="CHEBI:456216"/>
        <dbReference type="EC" id="2.7.4.16"/>
    </reaction>
</comment>
<comment type="miscellaneous">
    <text evidence="2">Reaction mechanism of ThiL seems to utilize a direct, inline transfer of the gamma-phosphate of ATP to TMP rather than a phosphorylated enzyme intermediate.</text>
</comment>
<name>A0A6C2D4L2_9RHOO</name>
<dbReference type="AlphaFoldDB" id="A0A6C2D4L2"/>
<organism evidence="5 6">
    <name type="scientific">Zoogloea oleivorans</name>
    <dbReference type="NCBI Taxonomy" id="1552750"/>
    <lineage>
        <taxon>Bacteria</taxon>
        <taxon>Pseudomonadati</taxon>
        <taxon>Pseudomonadota</taxon>
        <taxon>Betaproteobacteria</taxon>
        <taxon>Rhodocyclales</taxon>
        <taxon>Zoogloeaceae</taxon>
        <taxon>Zoogloea</taxon>
    </lineage>
</organism>
<dbReference type="EMBL" id="SDKK01000004">
    <property type="protein sequence ID" value="TYC60804.1"/>
    <property type="molecule type" value="Genomic_DNA"/>
</dbReference>
<protein>
    <recommendedName>
        <fullName evidence="2">Thiamine-monophosphate kinase</fullName>
        <shortName evidence="2">TMP kinase</shortName>
        <shortName evidence="2">Thiamine-phosphate kinase</shortName>
        <ecNumber evidence="2">2.7.4.16</ecNumber>
    </recommendedName>
</protein>
<feature type="binding site" evidence="2">
    <location>
        <position position="207"/>
    </location>
    <ligand>
        <name>Mg(2+)</name>
        <dbReference type="ChEBI" id="CHEBI:18420"/>
        <label>3</label>
    </ligand>
</feature>
<keyword evidence="2" id="KW-0460">Magnesium</keyword>
<dbReference type="Pfam" id="PF00586">
    <property type="entry name" value="AIRS"/>
    <property type="match status" value="1"/>
</dbReference>
<comment type="pathway">
    <text evidence="2">Cofactor biosynthesis; thiamine diphosphate biosynthesis; thiamine diphosphate from thiamine phosphate: step 1/1.</text>
</comment>
<keyword evidence="2 5" id="KW-0808">Transferase</keyword>
<dbReference type="HAMAP" id="MF_02128">
    <property type="entry name" value="TMP_kinase"/>
    <property type="match status" value="1"/>
</dbReference>
<feature type="domain" description="PurM-like C-terminal" evidence="4">
    <location>
        <begin position="146"/>
        <end position="295"/>
    </location>
</feature>
<reference evidence="5 6" key="1">
    <citation type="submission" date="2019-01" db="EMBL/GenBank/DDBJ databases">
        <title>Zoogloea oleivorans genome sequencing and assembly.</title>
        <authorList>
            <person name="Tancsics A."/>
            <person name="Farkas M."/>
            <person name="Kriszt B."/>
            <person name="Maroti G."/>
            <person name="Horvath B."/>
        </authorList>
    </citation>
    <scope>NUCLEOTIDE SEQUENCE [LARGE SCALE GENOMIC DNA]</scope>
    <source>
        <strain evidence="5 6">Buc</strain>
    </source>
</reference>
<comment type="caution">
    <text evidence="5">The sequence shown here is derived from an EMBL/GenBank/DDBJ whole genome shotgun (WGS) entry which is preliminary data.</text>
</comment>
<feature type="binding site" evidence="2">
    <location>
        <position position="71"/>
    </location>
    <ligand>
        <name>Mg(2+)</name>
        <dbReference type="ChEBI" id="CHEBI:18420"/>
        <label>3</label>
    </ligand>
</feature>
<keyword evidence="6" id="KW-1185">Reference proteome</keyword>
<feature type="binding site" evidence="2">
    <location>
        <position position="43"/>
    </location>
    <ligand>
        <name>Mg(2+)</name>
        <dbReference type="ChEBI" id="CHEBI:18420"/>
        <label>1</label>
    </ligand>
</feature>
<dbReference type="InterPro" id="IPR036921">
    <property type="entry name" value="PurM-like_N_sf"/>
</dbReference>
<dbReference type="GO" id="GO:0009228">
    <property type="term" value="P:thiamine biosynthetic process"/>
    <property type="evidence" value="ECO:0007669"/>
    <property type="project" value="UniProtKB-KW"/>
</dbReference>
<dbReference type="CDD" id="cd02194">
    <property type="entry name" value="ThiL"/>
    <property type="match status" value="1"/>
</dbReference>
<comment type="caution">
    <text evidence="2">Lacks conserved residue(s) required for the propagation of feature annotation.</text>
</comment>
<keyword evidence="2" id="KW-0067">ATP-binding</keyword>
<dbReference type="UniPathway" id="UPA00060">
    <property type="reaction ID" value="UER00142"/>
</dbReference>
<evidence type="ECO:0000259" key="3">
    <source>
        <dbReference type="Pfam" id="PF00586"/>
    </source>
</evidence>
<dbReference type="SUPFAM" id="SSF56042">
    <property type="entry name" value="PurM C-terminal domain-like"/>
    <property type="match status" value="1"/>
</dbReference>
<gene>
    <name evidence="2 5" type="primary">thiL</name>
    <name evidence="5" type="ORF">ETQ85_05235</name>
</gene>
<feature type="binding site" evidence="2">
    <location>
        <position position="118"/>
    </location>
    <ligand>
        <name>Mg(2+)</name>
        <dbReference type="ChEBI" id="CHEBI:18420"/>
        <label>1</label>
    </ligand>
</feature>
<feature type="binding site" evidence="2">
    <location>
        <position position="43"/>
    </location>
    <ligand>
        <name>Mg(2+)</name>
        <dbReference type="ChEBI" id="CHEBI:18420"/>
        <label>2</label>
    </ligand>
</feature>
<dbReference type="RefSeq" id="WP_148578148.1">
    <property type="nucleotide sequence ID" value="NZ_SDKK01000004.1"/>
</dbReference>
<dbReference type="PIRSF" id="PIRSF005303">
    <property type="entry name" value="Thiam_monoph_kin"/>
    <property type="match status" value="1"/>
</dbReference>
<feature type="domain" description="PurM-like N-terminal" evidence="3">
    <location>
        <begin position="24"/>
        <end position="129"/>
    </location>
</feature>
<feature type="binding site" evidence="2">
    <location>
        <position position="26"/>
    </location>
    <ligand>
        <name>Mg(2+)</name>
        <dbReference type="ChEBI" id="CHEBI:18420"/>
        <label>3</label>
    </ligand>
</feature>
<dbReference type="GO" id="GO:0009030">
    <property type="term" value="F:thiamine-phosphate kinase activity"/>
    <property type="evidence" value="ECO:0007669"/>
    <property type="project" value="UniProtKB-UniRule"/>
</dbReference>
<evidence type="ECO:0000256" key="1">
    <source>
        <dbReference type="ARBA" id="ARBA00022977"/>
    </source>
</evidence>
<dbReference type="Gene3D" id="3.30.1330.10">
    <property type="entry name" value="PurM-like, N-terminal domain"/>
    <property type="match status" value="1"/>
</dbReference>
<dbReference type="InterPro" id="IPR036676">
    <property type="entry name" value="PurM-like_C_sf"/>
</dbReference>
<dbReference type="GO" id="GO:0000287">
    <property type="term" value="F:magnesium ion binding"/>
    <property type="evidence" value="ECO:0007669"/>
    <property type="project" value="UniProtKB-UniRule"/>
</dbReference>
<dbReference type="SUPFAM" id="SSF55326">
    <property type="entry name" value="PurM N-terminal domain-like"/>
    <property type="match status" value="1"/>
</dbReference>
<feature type="binding site" evidence="2">
    <location>
        <position position="209"/>
    </location>
    <ligand>
        <name>ATP</name>
        <dbReference type="ChEBI" id="CHEBI:30616"/>
    </ligand>
</feature>
<dbReference type="OrthoDB" id="9802811at2"/>
<keyword evidence="2" id="KW-0547">Nucleotide-binding</keyword>
<dbReference type="PANTHER" id="PTHR30270">
    <property type="entry name" value="THIAMINE-MONOPHOSPHATE KINASE"/>
    <property type="match status" value="1"/>
</dbReference>
<evidence type="ECO:0000313" key="6">
    <source>
        <dbReference type="Proteomes" id="UP000389128"/>
    </source>
</evidence>
<accession>A0A6C2D4L2</accession>
<feature type="binding site" evidence="2">
    <location>
        <position position="71"/>
    </location>
    <ligand>
        <name>Mg(2+)</name>
        <dbReference type="ChEBI" id="CHEBI:18420"/>
        <label>4</label>
    </ligand>
</feature>